<comment type="caution">
    <text evidence="3">The sequence shown here is derived from an EMBL/GenBank/DDBJ whole genome shotgun (WGS) entry which is preliminary data.</text>
</comment>
<dbReference type="Gene3D" id="3.40.1350.10">
    <property type="match status" value="1"/>
</dbReference>
<evidence type="ECO:0000313" key="3">
    <source>
        <dbReference type="EMBL" id="PIS07994.1"/>
    </source>
</evidence>
<evidence type="ECO:0000313" key="4">
    <source>
        <dbReference type="Proteomes" id="UP000231382"/>
    </source>
</evidence>
<evidence type="ECO:0000256" key="2">
    <source>
        <dbReference type="HAMAP-Rule" id="MF_00048"/>
    </source>
</evidence>
<dbReference type="InterPro" id="IPR011856">
    <property type="entry name" value="tRNA_endonuc-like_dom_sf"/>
</dbReference>
<dbReference type="Proteomes" id="UP000231382">
    <property type="component" value="Unassembled WGS sequence"/>
</dbReference>
<dbReference type="NCBIfam" id="TIGR00252">
    <property type="entry name" value="YraN family protein"/>
    <property type="match status" value="1"/>
</dbReference>
<dbReference type="InterPro" id="IPR011335">
    <property type="entry name" value="Restrct_endonuc-II-like"/>
</dbReference>
<protein>
    <recommendedName>
        <fullName evidence="2">UPF0102 protein COT78_00750</fullName>
    </recommendedName>
</protein>
<comment type="similarity">
    <text evidence="1 2">Belongs to the UPF0102 family.</text>
</comment>
<dbReference type="PANTHER" id="PTHR34039:SF1">
    <property type="entry name" value="UPF0102 PROTEIN YRAN"/>
    <property type="match status" value="1"/>
</dbReference>
<proteinExistence type="inferred from homology"/>
<dbReference type="SUPFAM" id="SSF52980">
    <property type="entry name" value="Restriction endonuclease-like"/>
    <property type="match status" value="1"/>
</dbReference>
<dbReference type="InterPro" id="IPR003509">
    <property type="entry name" value="UPF0102_YraN-like"/>
</dbReference>
<name>A0A2H0W7K2_9BACT</name>
<dbReference type="HAMAP" id="MF_00048">
    <property type="entry name" value="UPF0102"/>
    <property type="match status" value="1"/>
</dbReference>
<dbReference type="AlphaFoldDB" id="A0A2H0W7K2"/>
<gene>
    <name evidence="3" type="ORF">COT78_00750</name>
</gene>
<sequence length="119" mass="13258">MDKTKNKKTGNAGEEAVARYLESKGYKILDRNINFPFGEIDILAEQRKTIVIVEVKTVRGGGFGQAVDLVRYAKQNKLKLLARAISQKYPSRAIRIDVVGVDWSGNEPKIEHIESAVEG</sequence>
<dbReference type="PANTHER" id="PTHR34039">
    <property type="entry name" value="UPF0102 PROTEIN YRAN"/>
    <property type="match status" value="1"/>
</dbReference>
<organism evidence="3 4">
    <name type="scientific">Candidatus Berkelbacteria bacterium CG10_big_fil_rev_8_21_14_0_10_43_13</name>
    <dbReference type="NCBI Taxonomy" id="1974514"/>
    <lineage>
        <taxon>Bacteria</taxon>
        <taxon>Candidatus Berkelbacteria</taxon>
    </lineage>
</organism>
<dbReference type="GO" id="GO:0003676">
    <property type="term" value="F:nucleic acid binding"/>
    <property type="evidence" value="ECO:0007669"/>
    <property type="project" value="InterPro"/>
</dbReference>
<dbReference type="Pfam" id="PF02021">
    <property type="entry name" value="UPF0102"/>
    <property type="match status" value="1"/>
</dbReference>
<dbReference type="EMBL" id="PEZW01000006">
    <property type="protein sequence ID" value="PIS07994.1"/>
    <property type="molecule type" value="Genomic_DNA"/>
</dbReference>
<accession>A0A2H0W7K2</accession>
<reference evidence="4" key="1">
    <citation type="submission" date="2017-09" db="EMBL/GenBank/DDBJ databases">
        <title>Depth-based differentiation of microbial function through sediment-hosted aquifers and enrichment of novel symbionts in the deep terrestrial subsurface.</title>
        <authorList>
            <person name="Probst A.J."/>
            <person name="Ladd B."/>
            <person name="Jarett J.K."/>
            <person name="Geller-Mcgrath D.E."/>
            <person name="Sieber C.M.K."/>
            <person name="Emerson J.B."/>
            <person name="Anantharaman K."/>
            <person name="Thomas B.C."/>
            <person name="Malmstrom R."/>
            <person name="Stieglmeier M."/>
            <person name="Klingl A."/>
            <person name="Woyke T."/>
            <person name="Ryan C.M."/>
            <person name="Banfield J.F."/>
        </authorList>
    </citation>
    <scope>NUCLEOTIDE SEQUENCE [LARGE SCALE GENOMIC DNA]</scope>
</reference>
<evidence type="ECO:0000256" key="1">
    <source>
        <dbReference type="ARBA" id="ARBA00006738"/>
    </source>
</evidence>